<name>A0A382JP67_9ZZZZ</name>
<dbReference type="GO" id="GO:0016810">
    <property type="term" value="F:hydrolase activity, acting on carbon-nitrogen (but not peptide) bonds"/>
    <property type="evidence" value="ECO:0007669"/>
    <property type="project" value="InterPro"/>
</dbReference>
<dbReference type="AlphaFoldDB" id="A0A382JP67"/>
<accession>A0A382JP67</accession>
<dbReference type="Gene3D" id="2.30.40.10">
    <property type="entry name" value="Urease, subunit C, domain 1"/>
    <property type="match status" value="1"/>
</dbReference>
<dbReference type="InterPro" id="IPR011059">
    <property type="entry name" value="Metal-dep_hydrolase_composite"/>
</dbReference>
<dbReference type="SUPFAM" id="SSF51338">
    <property type="entry name" value="Composite domain of metallo-dependent hydrolases"/>
    <property type="match status" value="1"/>
</dbReference>
<reference evidence="1" key="1">
    <citation type="submission" date="2018-05" db="EMBL/GenBank/DDBJ databases">
        <authorList>
            <person name="Lanie J.A."/>
            <person name="Ng W.-L."/>
            <person name="Kazmierczak K.M."/>
            <person name="Andrzejewski T.M."/>
            <person name="Davidsen T.M."/>
            <person name="Wayne K.J."/>
            <person name="Tettelin H."/>
            <person name="Glass J.I."/>
            <person name="Rusch D."/>
            <person name="Podicherti R."/>
            <person name="Tsui H.-C.T."/>
            <person name="Winkler M.E."/>
        </authorList>
    </citation>
    <scope>NUCLEOTIDE SEQUENCE</scope>
</reference>
<dbReference type="Gene3D" id="3.20.20.140">
    <property type="entry name" value="Metal-dependent hydrolases"/>
    <property type="match status" value="1"/>
</dbReference>
<feature type="non-terminal residue" evidence="1">
    <location>
        <position position="116"/>
    </location>
</feature>
<proteinExistence type="predicted"/>
<organism evidence="1">
    <name type="scientific">marine metagenome</name>
    <dbReference type="NCBI Taxonomy" id="408172"/>
    <lineage>
        <taxon>unclassified sequences</taxon>
        <taxon>metagenomes</taxon>
        <taxon>ecological metagenomes</taxon>
    </lineage>
</organism>
<gene>
    <name evidence="1" type="ORF">METZ01_LOCUS266373</name>
</gene>
<dbReference type="EMBL" id="UINC01075390">
    <property type="protein sequence ID" value="SVC13519.1"/>
    <property type="molecule type" value="Genomic_DNA"/>
</dbReference>
<evidence type="ECO:0000313" key="1">
    <source>
        <dbReference type="EMBL" id="SVC13519.1"/>
    </source>
</evidence>
<protein>
    <recommendedName>
        <fullName evidence="2">Adenine deaminase</fullName>
    </recommendedName>
</protein>
<evidence type="ECO:0008006" key="2">
    <source>
        <dbReference type="Google" id="ProtNLM"/>
    </source>
</evidence>
<sequence length="116" mass="12859">MITRFSVPDLHECTVNLVNIAAHKIAPELVLTNAKVLSTYTDRIIDNKEIWISKGRIVCIKDTGSAKKIFNKDNFLLYDINNNILAPGLIDPHMHIESSMMTACAYAEAALLNGTT</sequence>